<dbReference type="EMBL" id="CP116968">
    <property type="protein sequence ID" value="WNM63769.1"/>
    <property type="molecule type" value="Genomic_DNA"/>
</dbReference>
<evidence type="ECO:0000313" key="3">
    <source>
        <dbReference type="Proteomes" id="UP001302494"/>
    </source>
</evidence>
<dbReference type="PROSITE" id="PS51257">
    <property type="entry name" value="PROKAR_LIPOPROTEIN"/>
    <property type="match status" value="1"/>
</dbReference>
<dbReference type="InterPro" id="IPR025693">
    <property type="entry name" value="Gly-zipper_OmpA-like_dom"/>
</dbReference>
<reference evidence="2 3" key="1">
    <citation type="submission" date="2023-01" db="EMBL/GenBank/DDBJ databases">
        <title>Cultivation and genomic characterization of new, ubiquitous marine nitrite-oxidizing bacteria from the Nitrospirales.</title>
        <authorList>
            <person name="Mueller A.J."/>
            <person name="Daebeler A."/>
            <person name="Herbold C.W."/>
            <person name="Kirkegaard R.H."/>
            <person name="Daims H."/>
        </authorList>
    </citation>
    <scope>NUCLEOTIDE SEQUENCE [LARGE SCALE GENOMIC DNA]</scope>
    <source>
        <strain evidence="2 3">DK</strain>
    </source>
</reference>
<sequence length="144" mass="14700">MKNRQDHFMVALIFLIIFLTVLAGCSSSRTKVSPNVHFQEVGEEQAEKDIVACEKLAEEHVPHSNAGEHVVGQTAIGAAIGAAGGAVIGLLTGDAGIGAAFGAAAGAAQGLVRGLLGAASSEPNPAYQNFVNRCLKEAGYEPTG</sequence>
<dbReference type="KEGG" id="nneo:PQG83_08440"/>
<evidence type="ECO:0000259" key="1">
    <source>
        <dbReference type="Pfam" id="PF13436"/>
    </source>
</evidence>
<evidence type="ECO:0000313" key="2">
    <source>
        <dbReference type="EMBL" id="WNM63769.1"/>
    </source>
</evidence>
<dbReference type="AlphaFoldDB" id="A0AA96GTG0"/>
<organism evidence="2 3">
    <name type="scientific">Candidatus Nitrospira neomarina</name>
    <dbReference type="NCBI Taxonomy" id="3020899"/>
    <lineage>
        <taxon>Bacteria</taxon>
        <taxon>Pseudomonadati</taxon>
        <taxon>Nitrospirota</taxon>
        <taxon>Nitrospiria</taxon>
        <taxon>Nitrospirales</taxon>
        <taxon>Nitrospiraceae</taxon>
        <taxon>Nitrospira</taxon>
    </lineage>
</organism>
<protein>
    <submittedName>
        <fullName evidence="2">Glycine zipper family protein</fullName>
    </submittedName>
</protein>
<dbReference type="Proteomes" id="UP001302494">
    <property type="component" value="Chromosome"/>
</dbReference>
<feature type="domain" description="Glycine-zipper-containing OmpA-like membrane" evidence="1">
    <location>
        <begin position="71"/>
        <end position="114"/>
    </location>
</feature>
<name>A0AA96GTG0_9BACT</name>
<dbReference type="Pfam" id="PF13436">
    <property type="entry name" value="Gly-zipper_OmpA"/>
    <property type="match status" value="1"/>
</dbReference>
<gene>
    <name evidence="2" type="ORF">PQG83_08440</name>
</gene>
<proteinExistence type="predicted"/>
<keyword evidence="3" id="KW-1185">Reference proteome</keyword>
<accession>A0AA96GTG0</accession>
<dbReference type="RefSeq" id="WP_312748461.1">
    <property type="nucleotide sequence ID" value="NZ_CP116968.1"/>
</dbReference>